<reference evidence="1" key="1">
    <citation type="submission" date="2020-10" db="EMBL/GenBank/DDBJ databases">
        <authorList>
            <person name="Gilroy R."/>
        </authorList>
    </citation>
    <scope>NUCLEOTIDE SEQUENCE</scope>
    <source>
        <strain evidence="1">ChiSxjej1B13-7041</strain>
    </source>
</reference>
<dbReference type="Pfam" id="PF09960">
    <property type="entry name" value="DUF2194"/>
    <property type="match status" value="2"/>
</dbReference>
<dbReference type="AlphaFoldDB" id="A0A9D1JH03"/>
<name>A0A9D1JH03_9FIRM</name>
<proteinExistence type="predicted"/>
<protein>
    <submittedName>
        <fullName evidence="1">DUF2194 domain-containing protein</fullName>
    </submittedName>
</protein>
<dbReference type="EMBL" id="DVHU01000091">
    <property type="protein sequence ID" value="HIR93777.1"/>
    <property type="molecule type" value="Genomic_DNA"/>
</dbReference>
<evidence type="ECO:0000313" key="2">
    <source>
        <dbReference type="Proteomes" id="UP000886841"/>
    </source>
</evidence>
<accession>A0A9D1JH03</accession>
<dbReference type="SUPFAM" id="SSF88713">
    <property type="entry name" value="Glycoside hydrolase/deacetylase"/>
    <property type="match status" value="1"/>
</dbReference>
<comment type="caution">
    <text evidence="1">The sequence shown here is derived from an EMBL/GenBank/DDBJ whole genome shotgun (WGS) entry which is preliminary data.</text>
</comment>
<sequence length="617" mass="70026">MKNKGKSQTKKSFRFRRLSTVLLVFALMTVALCLAQGNVFYRRQERLLVPDSRQAVAQEVSAQEAECLLLWENDDAGEKGLETMAAVLDQMKVGYDAVEGKDAAEVSLEKYETLVISMTHLRQLGDKLLEILNWTREGGGLMFVYLPENDGVLSTIAGNLGVEQAGYNYAVVETLHFTSDFMIGGTEKDYAVTDPYESSLNVNLAEDCQVHLESGGEHPVPLIWEYQLGAGTVVVNNLGFLEKGYRGFYSSAYTLLQETFAYPVINASTFYIDDFPAPVPSGNSQYVERDYHMSISDFYTNVWWNDVYNLAEEYGIRYTGLVIEEYSDQVEGPFDRNQDVRRFRYFGNMLLQQGGEIGFHGYNHMPLCLPGFDYKGEYDGYKVWVDQENMKASIKELEDFCAYLFPEEEFNVYVPPSNILSAEGRQMLGDETEIKAIASVYLPDAQDIGYAQEFEVAEDGIIETPRVISGYLLDEYMQIVALSELNFHFVNTHFQHPDDALDEERGAELGWEKMFANLSEYVEWLYTSAPELRNLTGTELAAAVQIYDDLWVERKYEENTLTLELGNFRKEAWLMVRINEGTPGEVKGGELEKLQEGLYLLRADQAQVSIEIEKGEG</sequence>
<dbReference type="InterPro" id="IPR011330">
    <property type="entry name" value="Glyco_hydro/deAcase_b/a-brl"/>
</dbReference>
<dbReference type="SUPFAM" id="SSF52317">
    <property type="entry name" value="Class I glutamine amidotransferase-like"/>
    <property type="match status" value="1"/>
</dbReference>
<dbReference type="Proteomes" id="UP000886841">
    <property type="component" value="Unassembled WGS sequence"/>
</dbReference>
<reference evidence="1" key="2">
    <citation type="journal article" date="2021" name="PeerJ">
        <title>Extensive microbial diversity within the chicken gut microbiome revealed by metagenomics and culture.</title>
        <authorList>
            <person name="Gilroy R."/>
            <person name="Ravi A."/>
            <person name="Getino M."/>
            <person name="Pursley I."/>
            <person name="Horton D.L."/>
            <person name="Alikhan N.F."/>
            <person name="Baker D."/>
            <person name="Gharbi K."/>
            <person name="Hall N."/>
            <person name="Watson M."/>
            <person name="Adriaenssens E.M."/>
            <person name="Foster-Nyarko E."/>
            <person name="Jarju S."/>
            <person name="Secka A."/>
            <person name="Antonio M."/>
            <person name="Oren A."/>
            <person name="Chaudhuri R.R."/>
            <person name="La Ragione R."/>
            <person name="Hildebrand F."/>
            <person name="Pallen M.J."/>
        </authorList>
    </citation>
    <scope>NUCLEOTIDE SEQUENCE</scope>
    <source>
        <strain evidence="1">ChiSxjej1B13-7041</strain>
    </source>
</reference>
<gene>
    <name evidence="1" type="ORF">IAB98_10210</name>
</gene>
<dbReference type="GO" id="GO:0005975">
    <property type="term" value="P:carbohydrate metabolic process"/>
    <property type="evidence" value="ECO:0007669"/>
    <property type="project" value="InterPro"/>
</dbReference>
<dbReference type="Gene3D" id="3.20.20.370">
    <property type="entry name" value="Glycoside hydrolase/deacetylase"/>
    <property type="match status" value="1"/>
</dbReference>
<evidence type="ECO:0000313" key="1">
    <source>
        <dbReference type="EMBL" id="HIR93777.1"/>
    </source>
</evidence>
<dbReference type="InterPro" id="IPR029062">
    <property type="entry name" value="Class_I_gatase-like"/>
</dbReference>
<dbReference type="CDD" id="cd10924">
    <property type="entry name" value="CE4_COG4878"/>
    <property type="match status" value="1"/>
</dbReference>
<organism evidence="1 2">
    <name type="scientific">Candidatus Egerieimonas intestinavium</name>
    <dbReference type="NCBI Taxonomy" id="2840777"/>
    <lineage>
        <taxon>Bacteria</taxon>
        <taxon>Bacillati</taxon>
        <taxon>Bacillota</taxon>
        <taxon>Clostridia</taxon>
        <taxon>Lachnospirales</taxon>
        <taxon>Lachnospiraceae</taxon>
        <taxon>Lachnospiraceae incertae sedis</taxon>
        <taxon>Candidatus Egerieimonas</taxon>
    </lineage>
</organism>
<dbReference type="InterPro" id="IPR018695">
    <property type="entry name" value="DUF2194"/>
</dbReference>